<gene>
    <name evidence="1 3" type="primary">tlp</name>
    <name evidence="3" type="ORF">KCX82_16070</name>
</gene>
<reference evidence="3" key="2">
    <citation type="submission" date="2021-04" db="EMBL/GenBank/DDBJ databases">
        <authorList>
            <person name="Liu J."/>
        </authorList>
    </citation>
    <scope>NUCLEOTIDE SEQUENCE</scope>
    <source>
        <strain evidence="3">BAD-6</strain>
    </source>
</reference>
<reference evidence="3" key="1">
    <citation type="submission" date="2021-04" db="EMBL/GenBank/DDBJ databases">
        <title>Sinoanaerobacter chloroacetimidivorans sp. nov., an obligate anaerobic bacterium isolated from anaerobic sludge.</title>
        <authorList>
            <person name="Bao Y."/>
        </authorList>
    </citation>
    <scope>NUCLEOTIDE SEQUENCE</scope>
    <source>
        <strain evidence="3">BAD-6</strain>
    </source>
</reference>
<protein>
    <recommendedName>
        <fullName evidence="1">Protein Tlp homolog</fullName>
    </recommendedName>
</protein>
<keyword evidence="4" id="KW-1185">Reference proteome</keyword>
<evidence type="ECO:0000313" key="4">
    <source>
        <dbReference type="Proteomes" id="UP000675664"/>
    </source>
</evidence>
<organism evidence="3 4">
    <name type="scientific">Sinanaerobacter chloroacetimidivorans</name>
    <dbReference type="NCBI Taxonomy" id="2818044"/>
    <lineage>
        <taxon>Bacteria</taxon>
        <taxon>Bacillati</taxon>
        <taxon>Bacillota</taxon>
        <taxon>Clostridia</taxon>
        <taxon>Peptostreptococcales</taxon>
        <taxon>Anaerovoracaceae</taxon>
        <taxon>Sinanaerobacter</taxon>
    </lineage>
</organism>
<comment type="similarity">
    <text evidence="1">Belongs to the Tlp family.</text>
</comment>
<dbReference type="AlphaFoldDB" id="A0A8J7W2S6"/>
<sequence>MPKPDDRRDNVDKIEYNIGKTIQNMELAEEMIAKTDDENMKQELKEKNNRREAALKGMRKEIRDEAIDKKNGYR</sequence>
<name>A0A8J7W2S6_9FIRM</name>
<proteinExistence type="inferred from homology"/>
<dbReference type="EMBL" id="JAGSND010000012">
    <property type="protein sequence ID" value="MBR0599404.1"/>
    <property type="molecule type" value="Genomic_DNA"/>
</dbReference>
<dbReference type="InterPro" id="IPR017524">
    <property type="entry name" value="SASP_thioredoxin-like"/>
</dbReference>
<feature type="region of interest" description="Disordered" evidence="2">
    <location>
        <begin position="43"/>
        <end position="74"/>
    </location>
</feature>
<dbReference type="Pfam" id="PF19824">
    <property type="entry name" value="Tlp"/>
    <property type="match status" value="1"/>
</dbReference>
<accession>A0A8J7W2S6</accession>
<dbReference type="Proteomes" id="UP000675664">
    <property type="component" value="Unassembled WGS sequence"/>
</dbReference>
<comment type="caution">
    <text evidence="3">The sequence shown here is derived from an EMBL/GenBank/DDBJ whole genome shotgun (WGS) entry which is preliminary data.</text>
</comment>
<dbReference type="NCBIfam" id="TIGR03090">
    <property type="entry name" value="SASP_tlp"/>
    <property type="match status" value="1"/>
</dbReference>
<evidence type="ECO:0000313" key="3">
    <source>
        <dbReference type="EMBL" id="MBR0599404.1"/>
    </source>
</evidence>
<evidence type="ECO:0000256" key="1">
    <source>
        <dbReference type="HAMAP-Rule" id="MF_01506"/>
    </source>
</evidence>
<evidence type="ECO:0000256" key="2">
    <source>
        <dbReference type="SAM" id="MobiDB-lite"/>
    </source>
</evidence>
<dbReference type="HAMAP" id="MF_01506">
    <property type="entry name" value="Tlp"/>
    <property type="match status" value="1"/>
</dbReference>